<proteinExistence type="predicted"/>
<evidence type="ECO:0000256" key="3">
    <source>
        <dbReference type="ARBA" id="ARBA00023242"/>
    </source>
</evidence>
<evidence type="ECO:0000256" key="2">
    <source>
        <dbReference type="ARBA" id="ARBA00022884"/>
    </source>
</evidence>
<comment type="subcellular location">
    <subcellularLocation>
        <location evidence="1">Nucleus</location>
        <location evidence="1">Nucleolus</location>
    </subcellularLocation>
</comment>
<dbReference type="CDD" id="cd12307">
    <property type="entry name" value="RRM_NIFK_like"/>
    <property type="match status" value="1"/>
</dbReference>
<dbReference type="Pfam" id="PF00076">
    <property type="entry name" value="RRM_1"/>
    <property type="match status" value="1"/>
</dbReference>
<reference evidence="7 8" key="3">
    <citation type="journal article" date="2015" name="Genome Announc.">
        <title>Draft Genome Sequence of the Archiascomycetous Yeast Saitoella complicata.</title>
        <authorList>
            <person name="Yamauchi K."/>
            <person name="Kondo S."/>
            <person name="Hamamoto M."/>
            <person name="Takahashi Y."/>
            <person name="Ogura Y."/>
            <person name="Hayashi T."/>
            <person name="Nishida H."/>
        </authorList>
    </citation>
    <scope>NUCLEOTIDE SEQUENCE [LARGE SCALE GENOMIC DNA]</scope>
    <source>
        <strain evidence="7 8">NRRL Y-17804</strain>
    </source>
</reference>
<dbReference type="InterPro" id="IPR012677">
    <property type="entry name" value="Nucleotide-bd_a/b_plait_sf"/>
</dbReference>
<feature type="domain" description="RRM" evidence="6">
    <location>
        <begin position="161"/>
        <end position="239"/>
    </location>
</feature>
<dbReference type="SMART" id="SM00360">
    <property type="entry name" value="RRM"/>
    <property type="match status" value="1"/>
</dbReference>
<accession>A0A0E9NFR0</accession>
<evidence type="ECO:0000259" key="6">
    <source>
        <dbReference type="PROSITE" id="PS50102"/>
    </source>
</evidence>
<keyword evidence="8" id="KW-1185">Reference proteome</keyword>
<dbReference type="GO" id="GO:0003723">
    <property type="term" value="F:RNA binding"/>
    <property type="evidence" value="ECO:0007669"/>
    <property type="project" value="UniProtKB-UniRule"/>
</dbReference>
<dbReference type="EMBL" id="BACD03000015">
    <property type="protein sequence ID" value="GAO48521.1"/>
    <property type="molecule type" value="Genomic_DNA"/>
</dbReference>
<feature type="compositionally biased region" description="Acidic residues" evidence="5">
    <location>
        <begin position="116"/>
        <end position="129"/>
    </location>
</feature>
<feature type="compositionally biased region" description="Low complexity" evidence="5">
    <location>
        <begin position="17"/>
        <end position="27"/>
    </location>
</feature>
<feature type="region of interest" description="Disordered" evidence="5">
    <location>
        <begin position="310"/>
        <end position="341"/>
    </location>
</feature>
<feature type="compositionally biased region" description="Basic residues" evidence="5">
    <location>
        <begin position="331"/>
        <end position="341"/>
    </location>
</feature>
<reference evidence="7 8" key="2">
    <citation type="journal article" date="2014" name="J. Gen. Appl. Microbiol.">
        <title>The early diverging ascomycetous budding yeast Saitoella complicata has three histone deacetylases belonging to the Clr6, Hos2, and Rpd3 lineages.</title>
        <authorList>
            <person name="Nishida H."/>
            <person name="Matsumoto T."/>
            <person name="Kondo S."/>
            <person name="Hamamoto M."/>
            <person name="Yoshikawa H."/>
        </authorList>
    </citation>
    <scope>NUCLEOTIDE SEQUENCE [LARGE SCALE GENOMIC DNA]</scope>
    <source>
        <strain evidence="7 8">NRRL Y-17804</strain>
    </source>
</reference>
<dbReference type="Proteomes" id="UP000033140">
    <property type="component" value="Unassembled WGS sequence"/>
</dbReference>
<dbReference type="Gene3D" id="3.30.70.330">
    <property type="match status" value="1"/>
</dbReference>
<evidence type="ECO:0000256" key="4">
    <source>
        <dbReference type="PROSITE-ProRule" id="PRU00176"/>
    </source>
</evidence>
<organism evidence="7 8">
    <name type="scientific">Saitoella complicata (strain BCRC 22490 / CBS 7301 / JCM 7358 / NBRC 10748 / NRRL Y-17804)</name>
    <dbReference type="NCBI Taxonomy" id="698492"/>
    <lineage>
        <taxon>Eukaryota</taxon>
        <taxon>Fungi</taxon>
        <taxon>Dikarya</taxon>
        <taxon>Ascomycota</taxon>
        <taxon>Taphrinomycotina</taxon>
        <taxon>Taphrinomycotina incertae sedis</taxon>
        <taxon>Saitoella</taxon>
    </lineage>
</organism>
<reference evidence="7 8" key="1">
    <citation type="journal article" date="2011" name="J. Gen. Appl. Microbiol.">
        <title>Draft genome sequencing of the enigmatic yeast Saitoella complicata.</title>
        <authorList>
            <person name="Nishida H."/>
            <person name="Hamamoto M."/>
            <person name="Sugiyama J."/>
        </authorList>
    </citation>
    <scope>NUCLEOTIDE SEQUENCE [LARGE SCALE GENOMIC DNA]</scope>
    <source>
        <strain evidence="7 8">NRRL Y-17804</strain>
    </source>
</reference>
<dbReference type="OrthoDB" id="21467at2759"/>
<dbReference type="OMA" id="WKGANKR"/>
<sequence length="341" mass="37952">MPKPAPKNVDSKKRKASMSASAPAKKVAVADKKSPKPKAAPVKASEKATAPAEAKKNVTKKRPAPTDEEEVEEEKAVPAGAADVIPLPEEANVEEESSDDEEEDDQTEALIKGFESSDDEEVDSSDDEAESKKPVTIALKPADEKELKQKLAKAKPSNTPGVVYLGRIPHGFYEDEMKAYFAQFGEVTRLRLSRNRKTGKSKHYAFVEFASEEVAQIVADTMNNYLLFNHILKCKLVPKDEVHENLFVGANRKFKAVPWNKIAKQQNEKPRTKEQWEKLEVKEKKRREEQQKKLEAAGIDYKYESASEKKVAEPAAAPEAEKKAAPQAAKKNIKKRKSTGK</sequence>
<dbReference type="InterPro" id="IPR035979">
    <property type="entry name" value="RBD_domain_sf"/>
</dbReference>
<dbReference type="RefSeq" id="XP_019023969.1">
    <property type="nucleotide sequence ID" value="XM_019170942.1"/>
</dbReference>
<gene>
    <name evidence="7" type="ORF">G7K_2694-t1</name>
</gene>
<evidence type="ECO:0000313" key="8">
    <source>
        <dbReference type="Proteomes" id="UP000033140"/>
    </source>
</evidence>
<evidence type="ECO:0000256" key="5">
    <source>
        <dbReference type="SAM" id="MobiDB-lite"/>
    </source>
</evidence>
<name>A0A0E9NFR0_SAICN</name>
<comment type="caution">
    <text evidence="7">The sequence shown here is derived from an EMBL/GenBank/DDBJ whole genome shotgun (WGS) entry which is preliminary data.</text>
</comment>
<keyword evidence="3" id="KW-0539">Nucleus</keyword>
<dbReference type="PANTHER" id="PTHR46754">
    <property type="entry name" value="MKI67 FHA DOMAIN-INTERACTING NUCLEOLAR PHOSPHOPROTEIN"/>
    <property type="match status" value="1"/>
</dbReference>
<evidence type="ECO:0000256" key="1">
    <source>
        <dbReference type="ARBA" id="ARBA00004604"/>
    </source>
</evidence>
<dbReference type="GO" id="GO:0005730">
    <property type="term" value="C:nucleolus"/>
    <property type="evidence" value="ECO:0007669"/>
    <property type="project" value="UniProtKB-SubCell"/>
</dbReference>
<keyword evidence="2 4" id="KW-0694">RNA-binding</keyword>
<dbReference type="SUPFAM" id="SSF54928">
    <property type="entry name" value="RNA-binding domain, RBD"/>
    <property type="match status" value="1"/>
</dbReference>
<feature type="region of interest" description="Disordered" evidence="5">
    <location>
        <begin position="1"/>
        <end position="135"/>
    </location>
</feature>
<dbReference type="PROSITE" id="PS50102">
    <property type="entry name" value="RRM"/>
    <property type="match status" value="1"/>
</dbReference>
<protein>
    <recommendedName>
        <fullName evidence="6">RRM domain-containing protein</fullName>
    </recommendedName>
</protein>
<dbReference type="InterPro" id="IPR000504">
    <property type="entry name" value="RRM_dom"/>
</dbReference>
<evidence type="ECO:0000313" key="7">
    <source>
        <dbReference type="EMBL" id="GAO48521.1"/>
    </source>
</evidence>
<dbReference type="AlphaFoldDB" id="A0A0E9NFR0"/>
<dbReference type="STRING" id="698492.A0A0E9NFR0"/>
<feature type="compositionally biased region" description="Acidic residues" evidence="5">
    <location>
        <begin position="91"/>
        <end position="107"/>
    </location>
</feature>